<dbReference type="GO" id="GO:0060294">
    <property type="term" value="P:cilium movement involved in cell motility"/>
    <property type="evidence" value="ECO:0007669"/>
    <property type="project" value="TreeGrafter"/>
</dbReference>
<dbReference type="AlphaFoldDB" id="A0A3S5BPT7"/>
<name>A0A3S5BPT7_9PLAT</name>
<dbReference type="GO" id="GO:0051959">
    <property type="term" value="F:dynein light intermediate chain binding"/>
    <property type="evidence" value="ECO:0007669"/>
    <property type="project" value="InterPro"/>
</dbReference>
<evidence type="ECO:0000259" key="2">
    <source>
        <dbReference type="Pfam" id="PF12777"/>
    </source>
</evidence>
<sequence>MQTSDCFIHFVSHLFIHSLISTLSLSPNFIADLLTKRKITYEDVLSASKAGGGFFRFILSVVGFCDVAKEVRPKRERVRTLEREYLRAKRELQRLTDELTQLEEMLRTLKRQFAAAQMEMERLAAEMTVMQRQLLAAQKLTAGLSSEKERQEKCLHY</sequence>
<dbReference type="InterPro" id="IPR026983">
    <property type="entry name" value="DHC"/>
</dbReference>
<dbReference type="Proteomes" id="UP000784294">
    <property type="component" value="Unassembled WGS sequence"/>
</dbReference>
<dbReference type="InterPro" id="IPR024743">
    <property type="entry name" value="Dynein_HC_stalk"/>
</dbReference>
<accession>A0A3S5BPT7</accession>
<gene>
    <name evidence="3" type="ORF">PXEA_LOCUS27080</name>
</gene>
<comment type="caution">
    <text evidence="3">The sequence shown here is derived from an EMBL/GenBank/DDBJ whole genome shotgun (WGS) entry which is preliminary data.</text>
</comment>
<dbReference type="PANTHER" id="PTHR10676:SF343">
    <property type="entry name" value="DYNEIN AXONEMAL HEAVY CHAIN 10"/>
    <property type="match status" value="1"/>
</dbReference>
<dbReference type="GO" id="GO:0097729">
    <property type="term" value="C:9+2 motile cilium"/>
    <property type="evidence" value="ECO:0007669"/>
    <property type="project" value="TreeGrafter"/>
</dbReference>
<dbReference type="Gene3D" id="1.20.920.20">
    <property type="match status" value="1"/>
</dbReference>
<reference evidence="3" key="1">
    <citation type="submission" date="2018-11" db="EMBL/GenBank/DDBJ databases">
        <authorList>
            <consortium name="Pathogen Informatics"/>
        </authorList>
    </citation>
    <scope>NUCLEOTIDE SEQUENCE</scope>
</reference>
<protein>
    <recommendedName>
        <fullName evidence="2">Dynein heavy chain coiled coil stalk domain-containing protein</fullName>
    </recommendedName>
</protein>
<keyword evidence="1" id="KW-0175">Coiled coil</keyword>
<evidence type="ECO:0000313" key="3">
    <source>
        <dbReference type="EMBL" id="VEL33640.1"/>
    </source>
</evidence>
<feature type="domain" description="Dynein heavy chain coiled coil stalk" evidence="2">
    <location>
        <begin position="39"/>
        <end position="150"/>
    </location>
</feature>
<dbReference type="EMBL" id="CAAALY010246140">
    <property type="protein sequence ID" value="VEL33640.1"/>
    <property type="molecule type" value="Genomic_DNA"/>
</dbReference>
<dbReference type="PANTHER" id="PTHR10676">
    <property type="entry name" value="DYNEIN HEAVY CHAIN FAMILY PROTEIN"/>
    <property type="match status" value="1"/>
</dbReference>
<evidence type="ECO:0000313" key="4">
    <source>
        <dbReference type="Proteomes" id="UP000784294"/>
    </source>
</evidence>
<dbReference type="GO" id="GO:0045505">
    <property type="term" value="F:dynein intermediate chain binding"/>
    <property type="evidence" value="ECO:0007669"/>
    <property type="project" value="InterPro"/>
</dbReference>
<proteinExistence type="predicted"/>
<keyword evidence="4" id="KW-1185">Reference proteome</keyword>
<organism evidence="3 4">
    <name type="scientific">Protopolystoma xenopodis</name>
    <dbReference type="NCBI Taxonomy" id="117903"/>
    <lineage>
        <taxon>Eukaryota</taxon>
        <taxon>Metazoa</taxon>
        <taxon>Spiralia</taxon>
        <taxon>Lophotrochozoa</taxon>
        <taxon>Platyhelminthes</taxon>
        <taxon>Monogenea</taxon>
        <taxon>Polyopisthocotylea</taxon>
        <taxon>Polystomatidea</taxon>
        <taxon>Polystomatidae</taxon>
        <taxon>Protopolystoma</taxon>
    </lineage>
</organism>
<dbReference type="GO" id="GO:0030286">
    <property type="term" value="C:dynein complex"/>
    <property type="evidence" value="ECO:0007669"/>
    <property type="project" value="InterPro"/>
</dbReference>
<dbReference type="OrthoDB" id="64868at2759"/>
<dbReference type="GO" id="GO:0008569">
    <property type="term" value="F:minus-end-directed microtubule motor activity"/>
    <property type="evidence" value="ECO:0007669"/>
    <property type="project" value="TreeGrafter"/>
</dbReference>
<feature type="coiled-coil region" evidence="1">
    <location>
        <begin position="78"/>
        <end position="140"/>
    </location>
</feature>
<dbReference type="Pfam" id="PF12777">
    <property type="entry name" value="MT"/>
    <property type="match status" value="1"/>
</dbReference>
<evidence type="ECO:0000256" key="1">
    <source>
        <dbReference type="SAM" id="Coils"/>
    </source>
</evidence>